<keyword evidence="3" id="KW-1185">Reference proteome</keyword>
<dbReference type="GO" id="GO:0035438">
    <property type="term" value="F:cyclic-di-GMP binding"/>
    <property type="evidence" value="ECO:0007669"/>
    <property type="project" value="InterPro"/>
</dbReference>
<feature type="domain" description="PilZ" evidence="1">
    <location>
        <begin position="134"/>
        <end position="244"/>
    </location>
</feature>
<accession>A0A3S2TIS7</accession>
<protein>
    <submittedName>
        <fullName evidence="2">PilZ domain-containing protein</fullName>
    </submittedName>
</protein>
<comment type="caution">
    <text evidence="2">The sequence shown here is derived from an EMBL/GenBank/DDBJ whole genome shotgun (WGS) entry which is preliminary data.</text>
</comment>
<dbReference type="Proteomes" id="UP000288178">
    <property type="component" value="Unassembled WGS sequence"/>
</dbReference>
<evidence type="ECO:0000259" key="1">
    <source>
        <dbReference type="Pfam" id="PF07238"/>
    </source>
</evidence>
<evidence type="ECO:0000313" key="3">
    <source>
        <dbReference type="Proteomes" id="UP000288178"/>
    </source>
</evidence>
<dbReference type="AlphaFoldDB" id="A0A3S2TIS7"/>
<dbReference type="OrthoDB" id="5572581at2"/>
<organism evidence="2 3">
    <name type="scientific">Rubrivivax albus</name>
    <dbReference type="NCBI Taxonomy" id="2499835"/>
    <lineage>
        <taxon>Bacteria</taxon>
        <taxon>Pseudomonadati</taxon>
        <taxon>Pseudomonadota</taxon>
        <taxon>Betaproteobacteria</taxon>
        <taxon>Burkholderiales</taxon>
        <taxon>Sphaerotilaceae</taxon>
        <taxon>Rubrivivax</taxon>
    </lineage>
</organism>
<sequence>MSFLNTIPAAIRPWDEFSTWNRFHIGDPFERAVWLNKVCQSDLPVTLGQPGGDVLTVSLWSVDQTGAQLHFSAEASEANRETVRRLATAAELWGAVYVDDQKFQFLMTGLDVVVRSGGLAISCDGPQDMYRLARRQGQRIKGWPNSVPVAQVPMDRAGGGPLTVRVADLGAEGCGLRLCADVTVFSPGQELHGVEFEFDEITYLVADLKVLHVTPEVADPTALRVGCRWLQMSPLAEKVLQRWIHRGRRPRDLLSLDL</sequence>
<reference evidence="2 3" key="1">
    <citation type="submission" date="2019-01" db="EMBL/GenBank/DDBJ databases">
        <authorList>
            <person name="Chen W.-M."/>
        </authorList>
    </citation>
    <scope>NUCLEOTIDE SEQUENCE [LARGE SCALE GENOMIC DNA]</scope>
    <source>
        <strain evidence="2 3">ICH-3</strain>
    </source>
</reference>
<dbReference type="EMBL" id="SACT01000011">
    <property type="protein sequence ID" value="RVT48083.1"/>
    <property type="molecule type" value="Genomic_DNA"/>
</dbReference>
<dbReference type="Gene3D" id="2.40.10.220">
    <property type="entry name" value="predicted glycosyltransferase like domains"/>
    <property type="match status" value="1"/>
</dbReference>
<gene>
    <name evidence="2" type="ORF">ENE75_23120</name>
</gene>
<dbReference type="InterPro" id="IPR009875">
    <property type="entry name" value="PilZ_domain"/>
</dbReference>
<proteinExistence type="predicted"/>
<evidence type="ECO:0000313" key="2">
    <source>
        <dbReference type="EMBL" id="RVT48083.1"/>
    </source>
</evidence>
<name>A0A3S2TIS7_9BURK</name>
<dbReference type="RefSeq" id="WP_128201159.1">
    <property type="nucleotide sequence ID" value="NZ_SACT01000011.1"/>
</dbReference>
<dbReference type="Pfam" id="PF07238">
    <property type="entry name" value="PilZ"/>
    <property type="match status" value="1"/>
</dbReference>